<name>A0ACB5SZ38_AMBMO</name>
<proteinExistence type="predicted"/>
<sequence length="502" mass="57165">MVRVSNSPSLSINFIPISQQTSSSTNPQLKIMPVIDRKHAIDEIHTKQPDLKRRQHEKIEIMMDDEKSCTKNNCCSGKNKDSVKPHGFHMPTNGSYSTLKFHKKLNANDGEEEPSSFEKELVDMSNSGKRTAAKQIWARPSIPEFDIKDKDIEFQQLDAEETFIGEKSAARFFGVTKEGYSVLCNVTGFAHYLYVPVPKGLSTDDLHDFKKYLREGYQGIVDVEIVEKESIWGFNNNTALPFLKVIVDNVRFISKVRYGFERGEIQYKDLFPPDGSMTFDNVQYLLRLMIDCKITGMGWLTAPAGKYSVISKYRQVSTCQLEITIDYKDLMSHPSEGKYLSMAPLRILSFDIECAGRKGIFPEAEHDSVIQIANVVSKAGDPVPFVRNVFTVKSCAPIVGSEIFSYEDEGEMLRKWKDFIVQVDPDVIIGYNIANFDLPYLLNRAIALGVRDFPYFSRLKSSKQEVKDSVFSSRAYGTRENKVVNIEERRCASLYHYSPSKW</sequence>
<keyword evidence="2" id="KW-1185">Reference proteome</keyword>
<evidence type="ECO:0000313" key="2">
    <source>
        <dbReference type="Proteomes" id="UP001165064"/>
    </source>
</evidence>
<protein>
    <submittedName>
        <fullName evidence="1">Unnamed protein product</fullName>
    </submittedName>
</protein>
<dbReference type="EMBL" id="BSXS01001808">
    <property type="protein sequence ID" value="GME77320.1"/>
    <property type="molecule type" value="Genomic_DNA"/>
</dbReference>
<comment type="caution">
    <text evidence="1">The sequence shown here is derived from an EMBL/GenBank/DDBJ whole genome shotgun (WGS) entry which is preliminary data.</text>
</comment>
<accession>A0ACB5SZ38</accession>
<dbReference type="Proteomes" id="UP001165064">
    <property type="component" value="Unassembled WGS sequence"/>
</dbReference>
<reference evidence="1" key="1">
    <citation type="submission" date="2023-04" db="EMBL/GenBank/DDBJ databases">
        <title>Ambrosiozyma monospora NBRC 10751.</title>
        <authorList>
            <person name="Ichikawa N."/>
            <person name="Sato H."/>
            <person name="Tonouchi N."/>
        </authorList>
    </citation>
    <scope>NUCLEOTIDE SEQUENCE</scope>
    <source>
        <strain evidence="1">NBRC 10751</strain>
    </source>
</reference>
<gene>
    <name evidence="1" type="ORF">Amon02_000298300</name>
</gene>
<organism evidence="1 2">
    <name type="scientific">Ambrosiozyma monospora</name>
    <name type="common">Yeast</name>
    <name type="synonym">Endomycopsis monosporus</name>
    <dbReference type="NCBI Taxonomy" id="43982"/>
    <lineage>
        <taxon>Eukaryota</taxon>
        <taxon>Fungi</taxon>
        <taxon>Dikarya</taxon>
        <taxon>Ascomycota</taxon>
        <taxon>Saccharomycotina</taxon>
        <taxon>Pichiomycetes</taxon>
        <taxon>Pichiales</taxon>
        <taxon>Pichiaceae</taxon>
        <taxon>Ambrosiozyma</taxon>
    </lineage>
</organism>
<evidence type="ECO:0000313" key="1">
    <source>
        <dbReference type="EMBL" id="GME77320.1"/>
    </source>
</evidence>